<dbReference type="Proteomes" id="UP000309997">
    <property type="component" value="Unassembled WGS sequence"/>
</dbReference>
<reference evidence="1 2" key="1">
    <citation type="journal article" date="2024" name="Plant Biotechnol. J.">
        <title>Genome and CRISPR/Cas9 system of a widespread forest tree (Populus alba) in the world.</title>
        <authorList>
            <person name="Liu Y.J."/>
            <person name="Jiang P.F."/>
            <person name="Han X.M."/>
            <person name="Li X.Y."/>
            <person name="Wang H.M."/>
            <person name="Wang Y.J."/>
            <person name="Wang X.X."/>
            <person name="Zeng Q.Y."/>
        </authorList>
    </citation>
    <scope>NUCLEOTIDE SEQUENCE [LARGE SCALE GENOMIC DNA]</scope>
    <source>
        <strain evidence="2">cv. PAL-ZL1</strain>
    </source>
</reference>
<accession>A0ACC4BNJ8</accession>
<keyword evidence="2" id="KW-1185">Reference proteome</keyword>
<dbReference type="EMBL" id="RCHU02000009">
    <property type="protein sequence ID" value="KAL3579697.1"/>
    <property type="molecule type" value="Genomic_DNA"/>
</dbReference>
<organism evidence="1 2">
    <name type="scientific">Populus alba</name>
    <name type="common">White poplar</name>
    <dbReference type="NCBI Taxonomy" id="43335"/>
    <lineage>
        <taxon>Eukaryota</taxon>
        <taxon>Viridiplantae</taxon>
        <taxon>Streptophyta</taxon>
        <taxon>Embryophyta</taxon>
        <taxon>Tracheophyta</taxon>
        <taxon>Spermatophyta</taxon>
        <taxon>Magnoliopsida</taxon>
        <taxon>eudicotyledons</taxon>
        <taxon>Gunneridae</taxon>
        <taxon>Pentapetalae</taxon>
        <taxon>rosids</taxon>
        <taxon>fabids</taxon>
        <taxon>Malpighiales</taxon>
        <taxon>Salicaceae</taxon>
        <taxon>Saliceae</taxon>
        <taxon>Populus</taxon>
    </lineage>
</organism>
<proteinExistence type="predicted"/>
<gene>
    <name evidence="1" type="ORF">D5086_017532</name>
</gene>
<evidence type="ECO:0000313" key="2">
    <source>
        <dbReference type="Proteomes" id="UP000309997"/>
    </source>
</evidence>
<name>A0ACC4BNJ8_POPAL</name>
<comment type="caution">
    <text evidence="1">The sequence shown here is derived from an EMBL/GenBank/DDBJ whole genome shotgun (WGS) entry which is preliminary data.</text>
</comment>
<protein>
    <submittedName>
        <fullName evidence="1">Uncharacterized protein</fullName>
    </submittedName>
</protein>
<sequence length="144" mass="15277">MQLQGGGGTGSNSGGQQHEKRPQQHRNHKLQNVNIPSNSSNKILQCQILATNVAVSSRCINLKRTRTTYHESKHPPSWCGGPSSGTVDGGGGGGGGGGSIGHSFNYHSKLGSRIAKMDDLTNYQHLNKSSAQHGSHCTWTTTET</sequence>
<evidence type="ECO:0000313" key="1">
    <source>
        <dbReference type="EMBL" id="KAL3579697.1"/>
    </source>
</evidence>